<dbReference type="KEGG" id="lak:106161743"/>
<evidence type="ECO:0000256" key="5">
    <source>
        <dbReference type="ARBA" id="ARBA00023136"/>
    </source>
</evidence>
<evidence type="ECO:0000256" key="3">
    <source>
        <dbReference type="ARBA" id="ARBA00022989"/>
    </source>
</evidence>
<feature type="domain" description="G-protein coupled receptors family 1 profile" evidence="10">
    <location>
        <begin position="53"/>
        <end position="638"/>
    </location>
</feature>
<feature type="transmembrane region" description="Helical" evidence="9">
    <location>
        <begin position="40"/>
        <end position="63"/>
    </location>
</feature>
<dbReference type="Gene3D" id="1.20.1070.10">
    <property type="entry name" value="Rhodopsin 7-helix transmembrane proteins"/>
    <property type="match status" value="2"/>
</dbReference>
<dbReference type="CDD" id="cd00637">
    <property type="entry name" value="7tm_classA_rhodopsin-like"/>
    <property type="match status" value="1"/>
</dbReference>
<dbReference type="Proteomes" id="UP000085678">
    <property type="component" value="Unplaced"/>
</dbReference>
<dbReference type="GeneID" id="106161743"/>
<gene>
    <name evidence="12" type="primary">LOC106161743</name>
</gene>
<evidence type="ECO:0000256" key="8">
    <source>
        <dbReference type="SAM" id="MobiDB-lite"/>
    </source>
</evidence>
<keyword evidence="6" id="KW-0675">Receptor</keyword>
<evidence type="ECO:0000313" key="12">
    <source>
        <dbReference type="RefSeq" id="XP_013394222.1"/>
    </source>
</evidence>
<dbReference type="RefSeq" id="XP_013394222.1">
    <property type="nucleotide sequence ID" value="XM_013538768.1"/>
</dbReference>
<dbReference type="AlphaFoldDB" id="A0A1S3I7J3"/>
<name>A0A1S3I7J3_LINAN</name>
<dbReference type="PROSITE" id="PS50262">
    <property type="entry name" value="G_PROTEIN_RECEP_F1_2"/>
    <property type="match status" value="1"/>
</dbReference>
<evidence type="ECO:0000256" key="9">
    <source>
        <dbReference type="SAM" id="Phobius"/>
    </source>
</evidence>
<dbReference type="SMART" id="SM01381">
    <property type="entry name" value="7TM_GPCR_Srsx"/>
    <property type="match status" value="1"/>
</dbReference>
<dbReference type="PRINTS" id="PR00237">
    <property type="entry name" value="GPCRRHODOPSN"/>
</dbReference>
<protein>
    <submittedName>
        <fullName evidence="12">Uncharacterized protein LOC106161743</fullName>
    </submittedName>
</protein>
<keyword evidence="4" id="KW-0297">G-protein coupled receptor</keyword>
<dbReference type="InParanoid" id="A0A1S3I7J3"/>
<organism evidence="11 12">
    <name type="scientific">Lingula anatina</name>
    <name type="common">Brachiopod</name>
    <name type="synonym">Lingula unguis</name>
    <dbReference type="NCBI Taxonomy" id="7574"/>
    <lineage>
        <taxon>Eukaryota</taxon>
        <taxon>Metazoa</taxon>
        <taxon>Spiralia</taxon>
        <taxon>Lophotrochozoa</taxon>
        <taxon>Brachiopoda</taxon>
        <taxon>Linguliformea</taxon>
        <taxon>Lingulata</taxon>
        <taxon>Lingulida</taxon>
        <taxon>Linguloidea</taxon>
        <taxon>Lingulidae</taxon>
        <taxon>Lingula</taxon>
    </lineage>
</organism>
<dbReference type="OMA" id="THAENIH"/>
<evidence type="ECO:0000256" key="1">
    <source>
        <dbReference type="ARBA" id="ARBA00004141"/>
    </source>
</evidence>
<dbReference type="SUPFAM" id="SSF81321">
    <property type="entry name" value="Family A G protein-coupled receptor-like"/>
    <property type="match status" value="1"/>
</dbReference>
<sequence length="656" mass="72270">MSGLNQNITGINGSNASMAVEETNYIQNGVARDPILVVNLFLLFVALILGTIGNLSLVVAVGCRRALQTAVNVPLVNLAISDLIICLLSVPIAFVIILENFTTYIVPLEVCVMQGFFQSTGEIVQLLTIAVISYERYQAVAKPFDKEQRRLRVIVMTVVTWTLGLSIGIIWAVLLRDSPLFDMCLKYNTELLHMDGVYSLYILSPLTVVTILIVSVAYCRILCKVEEKRKIFRKPFGGQKNKVHPIRTLSEDVPNGEQARYIVSPRKDMTQTTAILNSSDLLPSGTPQVSPPDQHTVETHRLSTIHSTSTITKETPGLNINEESVRSTQCVSNEATERPSIGKTSDNTLQFHDFGSKNNLQGVKQDSPNVLNAARCATKNHKEAAFLMLDGADCCVQCSGVNVSAGKRNPNIVSPQRVNNWHLPQRVQEYSERSTNISNQNDKETRANLRYLSYSTMPAALSDVCRASISVVKDLSVSDAPDSTNKDLIENGQHLRGDSDRDQGFQAVRHSNQSGKNTAEKREDQNVTNEIQVIDFDGNVTTSQAVAVGEAKIYGSVCVMTNKNRVLGKRRLETKLAKMTSVIIVTFFVLWLPVPIATVVQRTYSGQQEGGSFVLVDSLQLLIATIAMLSAAVNPIVYALLNKKFRAEIACILKRQ</sequence>
<feature type="transmembrane region" description="Helical" evidence="9">
    <location>
        <begin position="579"/>
        <end position="599"/>
    </location>
</feature>
<dbReference type="Pfam" id="PF00001">
    <property type="entry name" value="7tm_1"/>
    <property type="match status" value="1"/>
</dbReference>
<feature type="transmembrane region" description="Helical" evidence="9">
    <location>
        <begin position="75"/>
        <end position="98"/>
    </location>
</feature>
<accession>A0A1S3I7J3</accession>
<evidence type="ECO:0000256" key="4">
    <source>
        <dbReference type="ARBA" id="ARBA00023040"/>
    </source>
</evidence>
<feature type="transmembrane region" description="Helical" evidence="9">
    <location>
        <begin position="153"/>
        <end position="174"/>
    </location>
</feature>
<feature type="region of interest" description="Disordered" evidence="8">
    <location>
        <begin position="479"/>
        <end position="502"/>
    </location>
</feature>
<dbReference type="PANTHER" id="PTHR24238">
    <property type="entry name" value="G-PROTEIN COUPLED RECEPTOR"/>
    <property type="match status" value="1"/>
</dbReference>
<evidence type="ECO:0000259" key="10">
    <source>
        <dbReference type="PROSITE" id="PS50262"/>
    </source>
</evidence>
<keyword evidence="7" id="KW-0807">Transducer</keyword>
<dbReference type="GO" id="GO:0016020">
    <property type="term" value="C:membrane"/>
    <property type="evidence" value="ECO:0007669"/>
    <property type="project" value="UniProtKB-SubCell"/>
</dbReference>
<keyword evidence="3 9" id="KW-1133">Transmembrane helix</keyword>
<dbReference type="InterPro" id="IPR000276">
    <property type="entry name" value="GPCR_Rhodpsn"/>
</dbReference>
<comment type="subcellular location">
    <subcellularLocation>
        <location evidence="1">Membrane</location>
        <topology evidence="1">Multi-pass membrane protein</topology>
    </subcellularLocation>
</comment>
<reference evidence="12" key="1">
    <citation type="submission" date="2025-08" db="UniProtKB">
        <authorList>
            <consortium name="RefSeq"/>
        </authorList>
    </citation>
    <scope>IDENTIFICATION</scope>
    <source>
        <tissue evidence="12">Gonads</tissue>
    </source>
</reference>
<keyword evidence="2 9" id="KW-0812">Transmembrane</keyword>
<keyword evidence="5 9" id="KW-0472">Membrane</keyword>
<dbReference type="GO" id="GO:0004930">
    <property type="term" value="F:G protein-coupled receptor activity"/>
    <property type="evidence" value="ECO:0007669"/>
    <property type="project" value="UniProtKB-KW"/>
</dbReference>
<evidence type="ECO:0000256" key="2">
    <source>
        <dbReference type="ARBA" id="ARBA00022692"/>
    </source>
</evidence>
<dbReference type="OrthoDB" id="6162970at2759"/>
<evidence type="ECO:0000313" key="11">
    <source>
        <dbReference type="Proteomes" id="UP000085678"/>
    </source>
</evidence>
<proteinExistence type="predicted"/>
<evidence type="ECO:0000256" key="6">
    <source>
        <dbReference type="ARBA" id="ARBA00023170"/>
    </source>
</evidence>
<feature type="compositionally biased region" description="Basic and acidic residues" evidence="8">
    <location>
        <begin position="484"/>
        <end position="502"/>
    </location>
</feature>
<feature type="transmembrane region" description="Helical" evidence="9">
    <location>
        <begin position="619"/>
        <end position="641"/>
    </location>
</feature>
<keyword evidence="11" id="KW-1185">Reference proteome</keyword>
<feature type="transmembrane region" description="Helical" evidence="9">
    <location>
        <begin position="104"/>
        <end position="132"/>
    </location>
</feature>
<dbReference type="InterPro" id="IPR017452">
    <property type="entry name" value="GPCR_Rhodpsn_7TM"/>
</dbReference>
<feature type="transmembrane region" description="Helical" evidence="9">
    <location>
        <begin position="198"/>
        <end position="223"/>
    </location>
</feature>
<evidence type="ECO:0000256" key="7">
    <source>
        <dbReference type="ARBA" id="ARBA00023224"/>
    </source>
</evidence>